<feature type="domain" description="SLH" evidence="2">
    <location>
        <begin position="192"/>
        <end position="255"/>
    </location>
</feature>
<proteinExistence type="predicted"/>
<feature type="compositionally biased region" description="Pro residues" evidence="1">
    <location>
        <begin position="419"/>
        <end position="515"/>
    </location>
</feature>
<evidence type="ECO:0000259" key="2">
    <source>
        <dbReference type="PROSITE" id="PS51272"/>
    </source>
</evidence>
<dbReference type="PANTHER" id="PTHR43308">
    <property type="entry name" value="OUTER MEMBRANE PROTEIN ALPHA-RELATED"/>
    <property type="match status" value="1"/>
</dbReference>
<dbReference type="Pfam" id="PF12565">
    <property type="entry name" value="DUF3747"/>
    <property type="match status" value="1"/>
</dbReference>
<dbReference type="Proteomes" id="UP001476950">
    <property type="component" value="Unassembled WGS sequence"/>
</dbReference>
<sequence>MATSIRSRLASIATVLGITSLGLLPSAKTAIAAVFGQTEVDPNKFAVVASPLGANAYQLLILEQVSNARPCWSESGTNPTLIDPLLLQFDFTDICARSTDSNGYSVRMANREFGLLFQLGIARRENDLVLLATNLTNRDAPPIEIGRTNGLPPAGAFVKISLNSGWRLTKRTENGKVLGLVYLTSDTAPSNIKLTAFVDTQSNWAKTYIDALAAQNIISGFEDGTFRPNDPVTRVQFAAIVSKAFSTPAQRPRTAFSDIQPSFWGAEAIQMAYEKGFMSGYPDNTFKPNQQIPRVEALVTLASGLQFSSTGADVLSYYQDAAQIPDWAMGAIAAATENQIVVNYPRVKGLNPARPTTRAEVAAFVYQALVNAGRLPTIPSNYVVVVGAPIPAQPPSSTELGVPTPNPSPMPSILVPTPSVNPTPSPTLAPTPTLTPSPTPTPSLTPPVNPTPSPSPSLFPTPNPSPFPTPTPSPSPTPSPTPTPLLTPSATPSPTPSPTPSLFPTPSPSPTPSPTPGSVVVPTTPVYP</sequence>
<reference evidence="3 4" key="1">
    <citation type="submission" date="2022-04" db="EMBL/GenBank/DDBJ databases">
        <title>Positive selection, recombination, and allopatry shape intraspecific diversity of widespread and dominant cyanobacteria.</title>
        <authorList>
            <person name="Wei J."/>
            <person name="Shu W."/>
            <person name="Hu C."/>
        </authorList>
    </citation>
    <scope>NUCLEOTIDE SEQUENCE [LARGE SCALE GENOMIC DNA]</scope>
    <source>
        <strain evidence="3 4">AS-A4</strain>
    </source>
</reference>
<name>A0ABV0KNP7_9CYAN</name>
<dbReference type="EMBL" id="JAMPLM010000023">
    <property type="protein sequence ID" value="MEP1060849.1"/>
    <property type="molecule type" value="Genomic_DNA"/>
</dbReference>
<dbReference type="Pfam" id="PF00395">
    <property type="entry name" value="SLH"/>
    <property type="match status" value="3"/>
</dbReference>
<protein>
    <submittedName>
        <fullName evidence="3">DUF3747 domain-containing protein</fullName>
    </submittedName>
</protein>
<gene>
    <name evidence="3" type="ORF">NDI38_20670</name>
</gene>
<dbReference type="PROSITE" id="PS51272">
    <property type="entry name" value="SLH"/>
    <property type="match status" value="3"/>
</dbReference>
<organism evidence="3 4">
    <name type="scientific">Stenomitos frigidus AS-A4</name>
    <dbReference type="NCBI Taxonomy" id="2933935"/>
    <lineage>
        <taxon>Bacteria</taxon>
        <taxon>Bacillati</taxon>
        <taxon>Cyanobacteriota</taxon>
        <taxon>Cyanophyceae</taxon>
        <taxon>Leptolyngbyales</taxon>
        <taxon>Leptolyngbyaceae</taxon>
        <taxon>Stenomitos</taxon>
    </lineage>
</organism>
<dbReference type="RefSeq" id="WP_199305527.1">
    <property type="nucleotide sequence ID" value="NZ_JAMPLM010000023.1"/>
</dbReference>
<dbReference type="InterPro" id="IPR051465">
    <property type="entry name" value="Cell_Envelope_Struct_Comp"/>
</dbReference>
<feature type="compositionally biased region" description="Low complexity" evidence="1">
    <location>
        <begin position="516"/>
        <end position="528"/>
    </location>
</feature>
<feature type="domain" description="SLH" evidence="2">
    <location>
        <begin position="315"/>
        <end position="379"/>
    </location>
</feature>
<dbReference type="PANTHER" id="PTHR43308:SF5">
    <property type="entry name" value="S-LAYER PROTEIN _ PEPTIDOGLYCAN ENDO-BETA-N-ACETYLGLUCOSAMINIDASE"/>
    <property type="match status" value="1"/>
</dbReference>
<dbReference type="InterPro" id="IPR001119">
    <property type="entry name" value="SLH_dom"/>
</dbReference>
<feature type="domain" description="SLH" evidence="2">
    <location>
        <begin position="256"/>
        <end position="314"/>
    </location>
</feature>
<accession>A0ABV0KNP7</accession>
<comment type="caution">
    <text evidence="3">The sequence shown here is derived from an EMBL/GenBank/DDBJ whole genome shotgun (WGS) entry which is preliminary data.</text>
</comment>
<feature type="region of interest" description="Disordered" evidence="1">
    <location>
        <begin position="394"/>
        <end position="528"/>
    </location>
</feature>
<keyword evidence="4" id="KW-1185">Reference proteome</keyword>
<dbReference type="InterPro" id="IPR022222">
    <property type="entry name" value="DUF3747"/>
</dbReference>
<evidence type="ECO:0000256" key="1">
    <source>
        <dbReference type="SAM" id="MobiDB-lite"/>
    </source>
</evidence>
<evidence type="ECO:0000313" key="3">
    <source>
        <dbReference type="EMBL" id="MEP1060849.1"/>
    </source>
</evidence>
<evidence type="ECO:0000313" key="4">
    <source>
        <dbReference type="Proteomes" id="UP001476950"/>
    </source>
</evidence>